<gene>
    <name evidence="4" type="ORF">FHG85_06660</name>
</gene>
<dbReference type="PROSITE" id="PS50110">
    <property type="entry name" value="RESPONSE_REGULATORY"/>
    <property type="match status" value="1"/>
</dbReference>
<dbReference type="KEGG" id="ttz:FHG85_06660"/>
<feature type="domain" description="Response regulatory" evidence="3">
    <location>
        <begin position="2"/>
        <end position="117"/>
    </location>
</feature>
<dbReference type="SMART" id="SM00448">
    <property type="entry name" value="REC"/>
    <property type="match status" value="1"/>
</dbReference>
<evidence type="ECO:0000259" key="3">
    <source>
        <dbReference type="PROSITE" id="PS50110"/>
    </source>
</evidence>
<dbReference type="GO" id="GO:0000160">
    <property type="term" value="P:phosphorelay signal transduction system"/>
    <property type="evidence" value="ECO:0007669"/>
    <property type="project" value="InterPro"/>
</dbReference>
<dbReference type="InterPro" id="IPR050595">
    <property type="entry name" value="Bact_response_regulator"/>
</dbReference>
<evidence type="ECO:0000313" key="4">
    <source>
        <dbReference type="EMBL" id="QKG79957.1"/>
    </source>
</evidence>
<dbReference type="CDD" id="cd00156">
    <property type="entry name" value="REC"/>
    <property type="match status" value="1"/>
</dbReference>
<dbReference type="Gene3D" id="3.40.50.2300">
    <property type="match status" value="1"/>
</dbReference>
<dbReference type="SUPFAM" id="SSF52172">
    <property type="entry name" value="CheY-like"/>
    <property type="match status" value="1"/>
</dbReference>
<dbReference type="InterPro" id="IPR001789">
    <property type="entry name" value="Sig_transdc_resp-reg_receiver"/>
</dbReference>
<evidence type="ECO:0000256" key="1">
    <source>
        <dbReference type="ARBA" id="ARBA00022553"/>
    </source>
</evidence>
<keyword evidence="5" id="KW-1185">Reference proteome</keyword>
<dbReference type="RefSeq" id="WP_173074227.1">
    <property type="nucleotide sequence ID" value="NZ_CP041345.1"/>
</dbReference>
<name>A0A7D3XGB6_9BACT</name>
<dbReference type="Proteomes" id="UP000500961">
    <property type="component" value="Chromosome"/>
</dbReference>
<dbReference type="EMBL" id="CP041345">
    <property type="protein sequence ID" value="QKG79957.1"/>
    <property type="molecule type" value="Genomic_DNA"/>
</dbReference>
<proteinExistence type="predicted"/>
<evidence type="ECO:0000313" key="5">
    <source>
        <dbReference type="Proteomes" id="UP000500961"/>
    </source>
</evidence>
<accession>A0A7D3XGB6</accession>
<reference evidence="4 5" key="1">
    <citation type="submission" date="2019-07" db="EMBL/GenBank/DDBJ databases">
        <title>Thalassofilum flectens gen. nov., sp. nov., a novel moderate thermophilic anaerobe from a shallow sea hot spring in Kunashir Island (Russia), representing a new family in the order Bacteroidales, and proposal of Thalassofilacea fam. nov.</title>
        <authorList>
            <person name="Kochetkova T.V."/>
            <person name="Podosokorskaya O.A."/>
            <person name="Novikov A."/>
            <person name="Elcheninov A.G."/>
            <person name="Toshchakov S.V."/>
            <person name="Kublanov I.V."/>
        </authorList>
    </citation>
    <scope>NUCLEOTIDE SEQUENCE [LARGE SCALE GENOMIC DNA]</scope>
    <source>
        <strain evidence="4 5">38-H</strain>
    </source>
</reference>
<dbReference type="PANTHER" id="PTHR44591:SF3">
    <property type="entry name" value="RESPONSE REGULATORY DOMAIN-CONTAINING PROTEIN"/>
    <property type="match status" value="1"/>
</dbReference>
<evidence type="ECO:0000256" key="2">
    <source>
        <dbReference type="PROSITE-ProRule" id="PRU00169"/>
    </source>
</evidence>
<dbReference type="Pfam" id="PF00072">
    <property type="entry name" value="Response_reg"/>
    <property type="match status" value="1"/>
</dbReference>
<sequence length="120" mass="13522">MNILLVDSSVQHLNRLVKALKMNSLSINVMVAMTASEAYEFLAMQSYDLIVSDINLPDESGVSLVRHVKSNYPGTKAIIYANTDKETLVFLKRQTGLKCFEKPTEFDKMIGFIFKTKAKN</sequence>
<keyword evidence="1 2" id="KW-0597">Phosphoprotein</keyword>
<organism evidence="4 5">
    <name type="scientific">Tenuifilum thalassicum</name>
    <dbReference type="NCBI Taxonomy" id="2590900"/>
    <lineage>
        <taxon>Bacteria</taxon>
        <taxon>Pseudomonadati</taxon>
        <taxon>Bacteroidota</taxon>
        <taxon>Bacteroidia</taxon>
        <taxon>Bacteroidales</taxon>
        <taxon>Tenuifilaceae</taxon>
        <taxon>Tenuifilum</taxon>
    </lineage>
</organism>
<dbReference type="AlphaFoldDB" id="A0A7D3XGB6"/>
<feature type="modified residue" description="4-aspartylphosphate" evidence="2">
    <location>
        <position position="53"/>
    </location>
</feature>
<protein>
    <submittedName>
        <fullName evidence="4">Response regulator</fullName>
    </submittedName>
</protein>
<dbReference type="PANTHER" id="PTHR44591">
    <property type="entry name" value="STRESS RESPONSE REGULATOR PROTEIN 1"/>
    <property type="match status" value="1"/>
</dbReference>
<dbReference type="InterPro" id="IPR011006">
    <property type="entry name" value="CheY-like_superfamily"/>
</dbReference>